<dbReference type="Proteomes" id="UP001642540">
    <property type="component" value="Unassembled WGS sequence"/>
</dbReference>
<evidence type="ECO:0000313" key="9">
    <source>
        <dbReference type="EMBL" id="CAL8103511.1"/>
    </source>
</evidence>
<evidence type="ECO:0000256" key="6">
    <source>
        <dbReference type="PROSITE-ProRule" id="PRU00782"/>
    </source>
</evidence>
<evidence type="ECO:0000256" key="3">
    <source>
        <dbReference type="ARBA" id="ARBA00023123"/>
    </source>
</evidence>
<evidence type="ECO:0000256" key="5">
    <source>
        <dbReference type="ARBA" id="ARBA00023203"/>
    </source>
</evidence>
<evidence type="ECO:0000259" key="8">
    <source>
        <dbReference type="PROSITE" id="PS51456"/>
    </source>
</evidence>
<dbReference type="Gene3D" id="1.20.58.530">
    <property type="match status" value="1"/>
</dbReference>
<evidence type="ECO:0000256" key="2">
    <source>
        <dbReference type="ARBA" id="ARBA00022840"/>
    </source>
</evidence>
<feature type="region of interest" description="Disordered" evidence="7">
    <location>
        <begin position="1"/>
        <end position="79"/>
    </location>
</feature>
<dbReference type="PROSITE" id="PS51456">
    <property type="entry name" value="MYOSIN_MOTOR"/>
    <property type="match status" value="1"/>
</dbReference>
<feature type="compositionally biased region" description="Polar residues" evidence="7">
    <location>
        <begin position="29"/>
        <end position="50"/>
    </location>
</feature>
<dbReference type="Pfam" id="PF00063">
    <property type="entry name" value="Myosin_head"/>
    <property type="match status" value="1"/>
</dbReference>
<evidence type="ECO:0000256" key="1">
    <source>
        <dbReference type="ARBA" id="ARBA00022741"/>
    </source>
</evidence>
<keyword evidence="2 6" id="KW-0067">ATP-binding</keyword>
<dbReference type="PRINTS" id="PR00193">
    <property type="entry name" value="MYOSINHEAVY"/>
</dbReference>
<name>A0ABP1QJS7_9HEXA</name>
<dbReference type="PANTHER" id="PTHR13140:SF289">
    <property type="entry name" value="UNCONVENTIONAL MYOSIN-XIX"/>
    <property type="match status" value="1"/>
</dbReference>
<comment type="similarity">
    <text evidence="6">Belongs to the TRAFAC class myosin-kinesin ATPase superfamily. Myosin family.</text>
</comment>
<keyword evidence="3 6" id="KW-0518">Myosin</keyword>
<feature type="domain" description="Myosin motor" evidence="8">
    <location>
        <begin position="132"/>
        <end position="874"/>
    </location>
</feature>
<evidence type="ECO:0000256" key="7">
    <source>
        <dbReference type="SAM" id="MobiDB-lite"/>
    </source>
</evidence>
<dbReference type="SMART" id="SM00242">
    <property type="entry name" value="MYSc"/>
    <property type="match status" value="1"/>
</dbReference>
<dbReference type="InterPro" id="IPR027417">
    <property type="entry name" value="P-loop_NTPase"/>
</dbReference>
<dbReference type="InterPro" id="IPR001609">
    <property type="entry name" value="Myosin_head_motor_dom-like"/>
</dbReference>
<dbReference type="SUPFAM" id="SSF52540">
    <property type="entry name" value="P-loop containing nucleoside triphosphate hydrolases"/>
    <property type="match status" value="1"/>
</dbReference>
<sequence length="1032" mass="117103">MASGSGDRRSSQYSATSVSKREDTDDDTFYSNSSNSEITPPTPPYGSSASLRILKNSNKSNISKKVRGDTANQYQSDKIESDWNQERKTGTTGEVAEVNLNLVNANQLKNVDELHTIKTQRSIPPMKLAEFREIHDLTKLDRITMENVLECLKERYRSHQYYTYAGPVLLCINSCLNIPRASLVEDLSRMSWFFFGDSHSGTLGKENETDLKSPHVYDVGRQCLRNLVTVGSHQIILISGESGAGKTTATQQLIKYLTENNSRNFGANICSNLDKRIYFATIVLESFGNAKTQANPNSSRFGRLVQLNYDKDSGRITGAEIQTYLLEKHRVAKYDFQCERTFHIFYYILRGLKSGSLVLPRLSNKNYSWKAIKELVPEHLVVQALQCEEDEINRLLSSVQAFNMSNDFSEIASVLFAMMALLRVTFVPDCDSSSEEEFTNELESPYKTEYTVSDMNCTKLAATLLGIKDIELVDVLIARKITAGSSHRHSIFRKPCERASECEERLHALTSFVYERLFSFILEHLNSNLKLDMLVNLQGSEDFRTLSLLDLYGFENFKVNHLEQICINYANERLQQINISIVKSYYEQSVLPDEIMIPPTELIRIEDELNRRIEELHVNVFAFVDEECLLKRSVEDKDILERMSLATQKSQFISTVKPKRSEQEYKFTIRHYATTVDYQLSGIVQKNKDHIPPEFQDILRTSSNPFINDLFKHNLVRSRNVSGASGRNVFTVTNKNPRGKTILTRFKASVEDLLTRIKSSENKDVHFIRCIRPNTDLTAASFCTDIVEKQLHACGIADVVRIAGNGFPIRISTTKFLTEFPKVIGYFCNGILNHNVLALIFSGPKVVSLKFGKTMIFMSEQCWKKIKKTEVYLATRSTKIIQRYWSSHVQRQELLRRASTQSLISNALGNSYMPTDLSPSMEIDGTRASLGSSVDGRVNSSIDDASPTDHCTVTFASKIRCLTYVGSSRPTPPLYYGNRKDICSRAPVHTLPIKFYTKKTCIPFAGKPPRRLLANGIQDAFEDYGINFLQMS</sequence>
<dbReference type="CDD" id="cd00124">
    <property type="entry name" value="MYSc"/>
    <property type="match status" value="1"/>
</dbReference>
<accession>A0ABP1QJS7</accession>
<dbReference type="PANTHER" id="PTHR13140">
    <property type="entry name" value="MYOSIN"/>
    <property type="match status" value="1"/>
</dbReference>
<keyword evidence="4 6" id="KW-0505">Motor protein</keyword>
<keyword evidence="10" id="KW-1185">Reference proteome</keyword>
<proteinExistence type="inferred from homology"/>
<keyword evidence="1 6" id="KW-0547">Nucleotide-binding</keyword>
<evidence type="ECO:0000313" key="10">
    <source>
        <dbReference type="Proteomes" id="UP001642540"/>
    </source>
</evidence>
<evidence type="ECO:0000256" key="4">
    <source>
        <dbReference type="ARBA" id="ARBA00023175"/>
    </source>
</evidence>
<dbReference type="Gene3D" id="3.40.850.10">
    <property type="entry name" value="Kinesin motor domain"/>
    <property type="match status" value="1"/>
</dbReference>
<dbReference type="EMBL" id="CAXLJM020000034">
    <property type="protein sequence ID" value="CAL8103511.1"/>
    <property type="molecule type" value="Genomic_DNA"/>
</dbReference>
<gene>
    <name evidence="9" type="ORF">ODALV1_LOCUS11474</name>
</gene>
<dbReference type="Gene3D" id="1.20.120.720">
    <property type="entry name" value="Myosin VI head, motor domain, U50 subdomain"/>
    <property type="match status" value="1"/>
</dbReference>
<feature type="compositionally biased region" description="Basic and acidic residues" evidence="7">
    <location>
        <begin position="1"/>
        <end position="10"/>
    </location>
</feature>
<protein>
    <recommendedName>
        <fullName evidence="8">Myosin motor domain-containing protein</fullName>
    </recommendedName>
</protein>
<comment type="caution">
    <text evidence="6">Lacks conserved residue(s) required for the propagation of feature annotation.</text>
</comment>
<comment type="caution">
    <text evidence="9">The sequence shown here is derived from an EMBL/GenBank/DDBJ whole genome shotgun (WGS) entry which is preliminary data.</text>
</comment>
<reference evidence="9 10" key="1">
    <citation type="submission" date="2024-08" db="EMBL/GenBank/DDBJ databases">
        <authorList>
            <person name="Cucini C."/>
            <person name="Frati F."/>
        </authorList>
    </citation>
    <scope>NUCLEOTIDE SEQUENCE [LARGE SCALE GENOMIC DNA]</scope>
</reference>
<feature type="binding site" evidence="6">
    <location>
        <begin position="240"/>
        <end position="247"/>
    </location>
    <ligand>
        <name>ATP</name>
        <dbReference type="ChEBI" id="CHEBI:30616"/>
    </ligand>
</feature>
<keyword evidence="5 6" id="KW-0009">Actin-binding</keyword>
<organism evidence="9 10">
    <name type="scientific">Orchesella dallaii</name>
    <dbReference type="NCBI Taxonomy" id="48710"/>
    <lineage>
        <taxon>Eukaryota</taxon>
        <taxon>Metazoa</taxon>
        <taxon>Ecdysozoa</taxon>
        <taxon>Arthropoda</taxon>
        <taxon>Hexapoda</taxon>
        <taxon>Collembola</taxon>
        <taxon>Entomobryomorpha</taxon>
        <taxon>Entomobryoidea</taxon>
        <taxon>Orchesellidae</taxon>
        <taxon>Orchesellinae</taxon>
        <taxon>Orchesella</taxon>
    </lineage>
</organism>
<dbReference type="InterPro" id="IPR036961">
    <property type="entry name" value="Kinesin_motor_dom_sf"/>
</dbReference>
<dbReference type="Gene3D" id="1.10.10.820">
    <property type="match status" value="1"/>
</dbReference>